<proteinExistence type="predicted"/>
<sequence length="144" mass="15631">MPTFVTKEQFSCGHGLEICHRRTGNDKFVITETLPIPIRCLSCICQELLDASVADGIPPRMVRSRVVELNMHFQALNHGDMVPARQLRVVKRQVLMPESVEEFRAAVLGLAGVPEIKARFLTGCSLDGGVKTGGSGKGRGKSSA</sequence>
<dbReference type="EMBL" id="JAKJXP020000015">
    <property type="protein sequence ID" value="KAK7755116.1"/>
    <property type="molecule type" value="Genomic_DNA"/>
</dbReference>
<dbReference type="AlphaFoldDB" id="A0AAN9UX03"/>
<evidence type="ECO:0000313" key="1">
    <source>
        <dbReference type="EMBL" id="KAK7755116.1"/>
    </source>
</evidence>
<dbReference type="Proteomes" id="UP001320420">
    <property type="component" value="Unassembled WGS sequence"/>
</dbReference>
<keyword evidence="2" id="KW-1185">Reference proteome</keyword>
<gene>
    <name evidence="1" type="ORF">SLS62_002931</name>
</gene>
<accession>A0AAN9UX03</accession>
<comment type="caution">
    <text evidence="1">The sequence shown here is derived from an EMBL/GenBank/DDBJ whole genome shotgun (WGS) entry which is preliminary data.</text>
</comment>
<name>A0AAN9UX03_9PEZI</name>
<organism evidence="1 2">
    <name type="scientific">Diatrype stigma</name>
    <dbReference type="NCBI Taxonomy" id="117547"/>
    <lineage>
        <taxon>Eukaryota</taxon>
        <taxon>Fungi</taxon>
        <taxon>Dikarya</taxon>
        <taxon>Ascomycota</taxon>
        <taxon>Pezizomycotina</taxon>
        <taxon>Sordariomycetes</taxon>
        <taxon>Xylariomycetidae</taxon>
        <taxon>Xylariales</taxon>
        <taxon>Diatrypaceae</taxon>
        <taxon>Diatrype</taxon>
    </lineage>
</organism>
<evidence type="ECO:0000313" key="2">
    <source>
        <dbReference type="Proteomes" id="UP001320420"/>
    </source>
</evidence>
<protein>
    <submittedName>
        <fullName evidence="1">Uncharacterized protein</fullName>
    </submittedName>
</protein>
<reference evidence="1 2" key="1">
    <citation type="submission" date="2024-02" db="EMBL/GenBank/DDBJ databases">
        <title>De novo assembly and annotation of 12 fungi associated with fruit tree decline syndrome in Ontario, Canada.</title>
        <authorList>
            <person name="Sulman M."/>
            <person name="Ellouze W."/>
            <person name="Ilyukhin E."/>
        </authorList>
    </citation>
    <scope>NUCLEOTIDE SEQUENCE [LARGE SCALE GENOMIC DNA]</scope>
    <source>
        <strain evidence="1 2">M11/M66-122</strain>
    </source>
</reference>